<dbReference type="SUPFAM" id="SSF54928">
    <property type="entry name" value="RNA-binding domain, RBD"/>
    <property type="match status" value="1"/>
</dbReference>
<evidence type="ECO:0000256" key="1">
    <source>
        <dbReference type="ARBA" id="ARBA00022884"/>
    </source>
</evidence>
<comment type="caution">
    <text evidence="5">The sequence shown here is derived from an EMBL/GenBank/DDBJ whole genome shotgun (WGS) entry which is preliminary data.</text>
</comment>
<name>A0A4Q4T6D1_9PEZI</name>
<dbReference type="InterPro" id="IPR035979">
    <property type="entry name" value="RBD_domain_sf"/>
</dbReference>
<gene>
    <name evidence="5" type="ORF">DL764_007062</name>
</gene>
<dbReference type="Proteomes" id="UP000293360">
    <property type="component" value="Unassembled WGS sequence"/>
</dbReference>
<feature type="compositionally biased region" description="Polar residues" evidence="3">
    <location>
        <begin position="32"/>
        <end position="43"/>
    </location>
</feature>
<dbReference type="OrthoDB" id="1749473at2759"/>
<feature type="compositionally biased region" description="Low complexity" evidence="3">
    <location>
        <begin position="389"/>
        <end position="398"/>
    </location>
</feature>
<sequence length="398" mass="41440">MSYPPPPGSNTTSTSLPPRPPPSKIPGGFKSSAFSPVTATAHTPSPGPIGPSPYAAPPPAYSSAPSYPGAAVAPHYGAPSTSTYQPYPQPVAGMTSSYASHHAKPYQYPQAAGYQQQPSYYGSQPPAAAAATAATSSYNTPPQIRNPFPVPSPATKSGDDYDTDMAAQIAQWQSAYVKDPTKDAGGTTSARPGGAAGPNGGTTTYAVDANKASDANAAAGAGEHPGGKKKTVVRAGGGQKWTDDTLLEWDPSHLRLFVGNLAGETTDESLYKAFSRWRSLQKARVIRDKVTSKSRGYGFVSFSDPDEFFQAAKEMNGKYIQSHPVVVRKSTTEIKPTTVKEKGGAGGKWKNSSNNKNKNRAGNGNGRREGSFEPHLGPAGGGVTKPGQKTKGGLKLLG</sequence>
<dbReference type="Gene3D" id="3.30.70.330">
    <property type="match status" value="1"/>
</dbReference>
<feature type="region of interest" description="Disordered" evidence="3">
    <location>
        <begin position="1"/>
        <end position="206"/>
    </location>
</feature>
<feature type="compositionally biased region" description="Pro residues" evidence="3">
    <location>
        <begin position="45"/>
        <end position="60"/>
    </location>
</feature>
<dbReference type="AlphaFoldDB" id="A0A4Q4T6D1"/>
<evidence type="ECO:0000256" key="3">
    <source>
        <dbReference type="SAM" id="MobiDB-lite"/>
    </source>
</evidence>
<feature type="region of interest" description="Disordered" evidence="3">
    <location>
        <begin position="331"/>
        <end position="398"/>
    </location>
</feature>
<dbReference type="SMART" id="SM00360">
    <property type="entry name" value="RRM"/>
    <property type="match status" value="1"/>
</dbReference>
<keyword evidence="6" id="KW-1185">Reference proteome</keyword>
<feature type="region of interest" description="Disordered" evidence="3">
    <location>
        <begin position="217"/>
        <end position="236"/>
    </location>
</feature>
<feature type="compositionally biased region" description="Low complexity" evidence="3">
    <location>
        <begin position="348"/>
        <end position="362"/>
    </location>
</feature>
<evidence type="ECO:0000313" key="6">
    <source>
        <dbReference type="Proteomes" id="UP000293360"/>
    </source>
</evidence>
<accession>A0A4Q4T6D1</accession>
<evidence type="ECO:0000313" key="5">
    <source>
        <dbReference type="EMBL" id="RYO98555.1"/>
    </source>
</evidence>
<dbReference type="EMBL" id="QJNU01000455">
    <property type="protein sequence ID" value="RYO98555.1"/>
    <property type="molecule type" value="Genomic_DNA"/>
</dbReference>
<feature type="domain" description="RRM" evidence="4">
    <location>
        <begin position="254"/>
        <end position="332"/>
    </location>
</feature>
<dbReference type="InterPro" id="IPR050825">
    <property type="entry name" value="RBM42_RBP45_47-like"/>
</dbReference>
<dbReference type="STRING" id="155417.A0A4Q4T6D1"/>
<dbReference type="PROSITE" id="PS50102">
    <property type="entry name" value="RRM"/>
    <property type="match status" value="1"/>
</dbReference>
<proteinExistence type="predicted"/>
<dbReference type="InterPro" id="IPR000504">
    <property type="entry name" value="RRM_dom"/>
</dbReference>
<dbReference type="Pfam" id="PF00076">
    <property type="entry name" value="RRM_1"/>
    <property type="match status" value="1"/>
</dbReference>
<dbReference type="PANTHER" id="PTHR47640">
    <property type="entry name" value="TRNA SELENOCYSTEINE 1-ASSOCIATED PROTEIN 1-RELATED-RELATED"/>
    <property type="match status" value="1"/>
</dbReference>
<evidence type="ECO:0000259" key="4">
    <source>
        <dbReference type="PROSITE" id="PS50102"/>
    </source>
</evidence>
<evidence type="ECO:0000256" key="2">
    <source>
        <dbReference type="PROSITE-ProRule" id="PRU00176"/>
    </source>
</evidence>
<dbReference type="InterPro" id="IPR012677">
    <property type="entry name" value="Nucleotide-bd_a/b_plait_sf"/>
</dbReference>
<dbReference type="GO" id="GO:0003729">
    <property type="term" value="F:mRNA binding"/>
    <property type="evidence" value="ECO:0007669"/>
    <property type="project" value="InterPro"/>
</dbReference>
<keyword evidence="1 2" id="KW-0694">RNA-binding</keyword>
<dbReference type="PANTHER" id="PTHR47640:SF11">
    <property type="entry name" value="RNA-BINDING PROTEIN 42"/>
    <property type="match status" value="1"/>
</dbReference>
<reference evidence="5 6" key="1">
    <citation type="submission" date="2018-06" db="EMBL/GenBank/DDBJ databases">
        <title>Complete Genomes of Monosporascus.</title>
        <authorList>
            <person name="Robinson A.J."/>
            <person name="Natvig D.O."/>
        </authorList>
    </citation>
    <scope>NUCLEOTIDE SEQUENCE [LARGE SCALE GENOMIC DNA]</scope>
    <source>
        <strain evidence="5 6">CBS 110550</strain>
    </source>
</reference>
<protein>
    <recommendedName>
        <fullName evidence="4">RRM domain-containing protein</fullName>
    </recommendedName>
</protein>
<organism evidence="5 6">
    <name type="scientific">Monosporascus ibericus</name>
    <dbReference type="NCBI Taxonomy" id="155417"/>
    <lineage>
        <taxon>Eukaryota</taxon>
        <taxon>Fungi</taxon>
        <taxon>Dikarya</taxon>
        <taxon>Ascomycota</taxon>
        <taxon>Pezizomycotina</taxon>
        <taxon>Sordariomycetes</taxon>
        <taxon>Xylariomycetidae</taxon>
        <taxon>Xylariales</taxon>
        <taxon>Xylariales incertae sedis</taxon>
        <taxon>Monosporascus</taxon>
    </lineage>
</organism>
<feature type="compositionally biased region" description="Low complexity" evidence="3">
    <location>
        <begin position="61"/>
        <end position="74"/>
    </location>
</feature>
<feature type="compositionally biased region" description="Low complexity" evidence="3">
    <location>
        <begin position="105"/>
        <end position="135"/>
    </location>
</feature>